<name>A0A1M5BAI2_9BACE</name>
<dbReference type="EMBL" id="FQVD01000018">
    <property type="protein sequence ID" value="SHF39571.1"/>
    <property type="molecule type" value="Genomic_DNA"/>
</dbReference>
<dbReference type="InterPro" id="IPR045921">
    <property type="entry name" value="DUF6340"/>
</dbReference>
<gene>
    <name evidence="1" type="ORF">SAMN05444349_11840</name>
</gene>
<protein>
    <submittedName>
        <fullName evidence="1">Uncharacterized protein</fullName>
    </submittedName>
</protein>
<dbReference type="PROSITE" id="PS51257">
    <property type="entry name" value="PROKAR_LIPOPROTEIN"/>
    <property type="match status" value="1"/>
</dbReference>
<keyword evidence="2" id="KW-1185">Reference proteome</keyword>
<proteinExistence type="predicted"/>
<dbReference type="Pfam" id="PF19867">
    <property type="entry name" value="DUF6340"/>
    <property type="match status" value="1"/>
</dbReference>
<dbReference type="Proteomes" id="UP000184436">
    <property type="component" value="Unassembled WGS sequence"/>
</dbReference>
<organism evidence="1 2">
    <name type="scientific">Bacteroides faecichinchillae</name>
    <dbReference type="NCBI Taxonomy" id="871325"/>
    <lineage>
        <taxon>Bacteria</taxon>
        <taxon>Pseudomonadati</taxon>
        <taxon>Bacteroidota</taxon>
        <taxon>Bacteroidia</taxon>
        <taxon>Bacteroidales</taxon>
        <taxon>Bacteroidaceae</taxon>
        <taxon>Bacteroides</taxon>
    </lineage>
</organism>
<reference evidence="1 2" key="1">
    <citation type="submission" date="2016-11" db="EMBL/GenBank/DDBJ databases">
        <authorList>
            <person name="Jaros S."/>
            <person name="Januszkiewicz K."/>
            <person name="Wedrychowicz H."/>
        </authorList>
    </citation>
    <scope>NUCLEOTIDE SEQUENCE [LARGE SCALE GENOMIC DNA]</scope>
    <source>
        <strain evidence="1 2">DSM 26883</strain>
    </source>
</reference>
<accession>A0A1M5BAI2</accession>
<sequence>MAKLDSLAVACMFVLFFGSCQSLEQIPIEYVHPAEISFPPELRKVAIVNNCSTPPDSALILAASAPRSIFKLIQMKGISAYANGDPRIVTESLAAEIASQNYFETVVICDSALRANDKIPRESTLSQEEVRTLVSNLGVDFIIAVEGVQFITGRSVYYLDDYNTYEVAIDLKAFPTIRTYLPTLKNPMNTITATDSIYWEEVGTKEQINARMISEEQILKEAAEFAGTIPVKYLIPYWKKDARFIYTNGSIQMRDASVYVREGSWDDAYKLWLEAFNGTKRKKKKMKVATNIAVYYEMKDSIAKAVEWATIAQNLAKKIDKVDQIKDSTNVNLRDIPNFYQTSFYVTELNKRYDSLTKIKMQMSRFNDVF</sequence>
<evidence type="ECO:0000313" key="2">
    <source>
        <dbReference type="Proteomes" id="UP000184436"/>
    </source>
</evidence>
<dbReference type="AlphaFoldDB" id="A0A1M5BAI2"/>
<dbReference type="RefSeq" id="WP_073349887.1">
    <property type="nucleotide sequence ID" value="NZ_FQVD01000018.1"/>
</dbReference>
<dbReference type="OrthoDB" id="1115705at2"/>
<dbReference type="STRING" id="871325.SAMN05444349_11840"/>
<evidence type="ECO:0000313" key="1">
    <source>
        <dbReference type="EMBL" id="SHF39571.1"/>
    </source>
</evidence>